<accession>A0A9X1WZU2</accession>
<evidence type="ECO:0000313" key="1">
    <source>
        <dbReference type="EMBL" id="MCJ8208657.1"/>
    </source>
</evidence>
<proteinExistence type="predicted"/>
<dbReference type="AlphaFoldDB" id="A0A9X1WZU2"/>
<reference evidence="1" key="1">
    <citation type="submission" date="2022-04" db="EMBL/GenBank/DDBJ databases">
        <title>Mucilaginibacter sp. RS28 isolated from freshwater.</title>
        <authorList>
            <person name="Ko S.-R."/>
        </authorList>
    </citation>
    <scope>NUCLEOTIDE SEQUENCE</scope>
    <source>
        <strain evidence="1">RS28</strain>
    </source>
</reference>
<keyword evidence="2" id="KW-1185">Reference proteome</keyword>
<organism evidence="1 2">
    <name type="scientific">Mucilaginibacter straminoryzae</name>
    <dbReference type="NCBI Taxonomy" id="2932774"/>
    <lineage>
        <taxon>Bacteria</taxon>
        <taxon>Pseudomonadati</taxon>
        <taxon>Bacteroidota</taxon>
        <taxon>Sphingobacteriia</taxon>
        <taxon>Sphingobacteriales</taxon>
        <taxon>Sphingobacteriaceae</taxon>
        <taxon>Mucilaginibacter</taxon>
    </lineage>
</organism>
<dbReference type="RefSeq" id="WP_245128486.1">
    <property type="nucleotide sequence ID" value="NZ_JALJEJ010000001.1"/>
</dbReference>
<dbReference type="EMBL" id="JALJEJ010000001">
    <property type="protein sequence ID" value="MCJ8208657.1"/>
    <property type="molecule type" value="Genomic_DNA"/>
</dbReference>
<sequence length="205" mass="23521">MTQVYLINQETIRRFEDISPNIKPERLLSHIKKAQDLDFKMLLGRPFFNSFISQFNPDGTIKDNAPEGYRNLLNGNEYLDLNGNIVLYEGIAPALVYFTLARIIETDAVRFSSTGLVSKTHDTSVSLSSTDISKLTGRYRSIANAYANEIEKFLNDHRDDFQLWQYDLKNKNARQPAARIRGIDRTSFNLSTDLTDPLIINPLWQ</sequence>
<comment type="caution">
    <text evidence="1">The sequence shown here is derived from an EMBL/GenBank/DDBJ whole genome shotgun (WGS) entry which is preliminary data.</text>
</comment>
<evidence type="ECO:0000313" key="2">
    <source>
        <dbReference type="Proteomes" id="UP001139450"/>
    </source>
</evidence>
<dbReference type="Proteomes" id="UP001139450">
    <property type="component" value="Unassembled WGS sequence"/>
</dbReference>
<name>A0A9X1WZU2_9SPHI</name>
<dbReference type="Pfam" id="PF20459">
    <property type="entry name" value="DUF6712"/>
    <property type="match status" value="1"/>
</dbReference>
<protein>
    <submittedName>
        <fullName evidence="1">Uncharacterized protein</fullName>
    </submittedName>
</protein>
<gene>
    <name evidence="1" type="ORF">MUY27_02990</name>
</gene>
<dbReference type="InterPro" id="IPR046558">
    <property type="entry name" value="DUF6712"/>
</dbReference>